<sequence>MHLYVNVYDRKDAINRRREGCGGSDLPLAERTREARTRESGRARRAALLYASTARKKSVYLQLLKRKQRSLLRAVPNESLVRSPPATVSLHSDSDLFVFSSQIPSLP</sequence>
<dbReference type="AlphaFoldDB" id="A0A4C1SCT4"/>
<keyword evidence="2" id="KW-1185">Reference proteome</keyword>
<evidence type="ECO:0000313" key="1">
    <source>
        <dbReference type="EMBL" id="GBO99206.1"/>
    </source>
</evidence>
<comment type="caution">
    <text evidence="1">The sequence shown here is derived from an EMBL/GenBank/DDBJ whole genome shotgun (WGS) entry which is preliminary data.</text>
</comment>
<protein>
    <submittedName>
        <fullName evidence="1">Uncharacterized protein</fullName>
    </submittedName>
</protein>
<proteinExistence type="predicted"/>
<reference evidence="1 2" key="1">
    <citation type="journal article" date="2019" name="Commun. Biol.">
        <title>The bagworm genome reveals a unique fibroin gene that provides high tensile strength.</title>
        <authorList>
            <person name="Kono N."/>
            <person name="Nakamura H."/>
            <person name="Ohtoshi R."/>
            <person name="Tomita M."/>
            <person name="Numata K."/>
            <person name="Arakawa K."/>
        </authorList>
    </citation>
    <scope>NUCLEOTIDE SEQUENCE [LARGE SCALE GENOMIC DNA]</scope>
</reference>
<evidence type="ECO:0000313" key="2">
    <source>
        <dbReference type="Proteomes" id="UP000299102"/>
    </source>
</evidence>
<organism evidence="1 2">
    <name type="scientific">Eumeta variegata</name>
    <name type="common">Bagworm moth</name>
    <name type="synonym">Eumeta japonica</name>
    <dbReference type="NCBI Taxonomy" id="151549"/>
    <lineage>
        <taxon>Eukaryota</taxon>
        <taxon>Metazoa</taxon>
        <taxon>Ecdysozoa</taxon>
        <taxon>Arthropoda</taxon>
        <taxon>Hexapoda</taxon>
        <taxon>Insecta</taxon>
        <taxon>Pterygota</taxon>
        <taxon>Neoptera</taxon>
        <taxon>Endopterygota</taxon>
        <taxon>Lepidoptera</taxon>
        <taxon>Glossata</taxon>
        <taxon>Ditrysia</taxon>
        <taxon>Tineoidea</taxon>
        <taxon>Psychidae</taxon>
        <taxon>Oiketicinae</taxon>
        <taxon>Eumeta</taxon>
    </lineage>
</organism>
<dbReference type="EMBL" id="BGZK01003252">
    <property type="protein sequence ID" value="GBO99206.1"/>
    <property type="molecule type" value="Genomic_DNA"/>
</dbReference>
<accession>A0A4C1SCT4</accession>
<name>A0A4C1SCT4_EUMVA</name>
<gene>
    <name evidence="1" type="ORF">EVAR_65913_1</name>
</gene>
<dbReference type="Proteomes" id="UP000299102">
    <property type="component" value="Unassembled WGS sequence"/>
</dbReference>